<gene>
    <name evidence="2" type="ORF">EWH08_18625</name>
</gene>
<evidence type="ECO:0008006" key="4">
    <source>
        <dbReference type="Google" id="ProtNLM"/>
    </source>
</evidence>
<proteinExistence type="predicted"/>
<evidence type="ECO:0000256" key="1">
    <source>
        <dbReference type="SAM" id="SignalP"/>
    </source>
</evidence>
<dbReference type="Proteomes" id="UP000292734">
    <property type="component" value="Unassembled WGS sequence"/>
</dbReference>
<accession>A0A4Q4IV74</accession>
<protein>
    <recommendedName>
        <fullName evidence="4">Cell wall hydrolase</fullName>
    </recommendedName>
</protein>
<dbReference type="EMBL" id="SEOM01000012">
    <property type="protein sequence ID" value="RYL97431.1"/>
    <property type="molecule type" value="Genomic_DNA"/>
</dbReference>
<evidence type="ECO:0000313" key="3">
    <source>
        <dbReference type="Proteomes" id="UP000292734"/>
    </source>
</evidence>
<comment type="caution">
    <text evidence="2">The sequence shown here is derived from an EMBL/GenBank/DDBJ whole genome shotgun (WGS) entry which is preliminary data.</text>
</comment>
<keyword evidence="1" id="KW-0732">Signal</keyword>
<dbReference type="AlphaFoldDB" id="A0A4Q4IV74"/>
<sequence length="131" mass="14504">MTQPFMRSVVTRPWIVALVLAGSASGAIPALAQATPDRQEVEATRQLNRETARRQQITLMEAERQYQHDVAAYDRSIRARQRAVAIGNAQYRHKRHAYAAAMAAWREQVAACKTGKSAACRAPTPDPASFL</sequence>
<organism evidence="2 3">
    <name type="scientific">Sphingobium indicum</name>
    <dbReference type="NCBI Taxonomy" id="332055"/>
    <lineage>
        <taxon>Bacteria</taxon>
        <taxon>Pseudomonadati</taxon>
        <taxon>Pseudomonadota</taxon>
        <taxon>Alphaproteobacteria</taxon>
        <taxon>Sphingomonadales</taxon>
        <taxon>Sphingomonadaceae</taxon>
        <taxon>Sphingobium</taxon>
    </lineage>
</organism>
<feature type="chain" id="PRO_5020551179" description="Cell wall hydrolase" evidence="1">
    <location>
        <begin position="33"/>
        <end position="131"/>
    </location>
</feature>
<reference evidence="2 3" key="1">
    <citation type="submission" date="2019-02" db="EMBL/GenBank/DDBJ databases">
        <authorList>
            <person name="Feng G."/>
        </authorList>
    </citation>
    <scope>NUCLEOTIDE SEQUENCE [LARGE SCALE GENOMIC DNA]</scope>
    <source>
        <strain evidence="2 3">DSM 26779</strain>
    </source>
</reference>
<dbReference type="RefSeq" id="WP_008831354.1">
    <property type="nucleotide sequence ID" value="NZ_JACBZE010000014.1"/>
</dbReference>
<evidence type="ECO:0000313" key="2">
    <source>
        <dbReference type="EMBL" id="RYL97431.1"/>
    </source>
</evidence>
<feature type="signal peptide" evidence="1">
    <location>
        <begin position="1"/>
        <end position="32"/>
    </location>
</feature>
<name>A0A4Q4IV74_9SPHN</name>